<dbReference type="Pfam" id="PF13180">
    <property type="entry name" value="PDZ_2"/>
    <property type="match status" value="1"/>
</dbReference>
<dbReference type="CDD" id="cd06782">
    <property type="entry name" value="cpPDZ_CPP-like"/>
    <property type="match status" value="1"/>
</dbReference>
<evidence type="ECO:0000256" key="6">
    <source>
        <dbReference type="SAM" id="SignalP"/>
    </source>
</evidence>
<dbReference type="PANTHER" id="PTHR32060">
    <property type="entry name" value="TAIL-SPECIFIC PROTEASE"/>
    <property type="match status" value="1"/>
</dbReference>
<organism evidence="8 9">
    <name type="scientific">Paranoxybacillus vitaminiphilus</name>
    <dbReference type="NCBI Taxonomy" id="581036"/>
    <lineage>
        <taxon>Bacteria</taxon>
        <taxon>Bacillati</taxon>
        <taxon>Bacillota</taxon>
        <taxon>Bacilli</taxon>
        <taxon>Bacillales</taxon>
        <taxon>Anoxybacillaceae</taxon>
        <taxon>Paranoxybacillus</taxon>
    </lineage>
</organism>
<feature type="domain" description="PDZ" evidence="7">
    <location>
        <begin position="109"/>
        <end position="173"/>
    </location>
</feature>
<dbReference type="OrthoDB" id="9812068at2"/>
<dbReference type="Gene3D" id="2.30.42.10">
    <property type="match status" value="1"/>
</dbReference>
<keyword evidence="3 5" id="KW-0378">Hydrolase</keyword>
<dbReference type="InterPro" id="IPR001478">
    <property type="entry name" value="PDZ"/>
</dbReference>
<dbReference type="SUPFAM" id="SSF52096">
    <property type="entry name" value="ClpP/crotonase"/>
    <property type="match status" value="1"/>
</dbReference>
<dbReference type="Pfam" id="PF01471">
    <property type="entry name" value="PG_binding_1"/>
    <property type="match status" value="1"/>
</dbReference>
<dbReference type="Gene3D" id="3.30.750.44">
    <property type="match status" value="1"/>
</dbReference>
<evidence type="ECO:0000313" key="8">
    <source>
        <dbReference type="EMBL" id="RAK19957.1"/>
    </source>
</evidence>
<evidence type="ECO:0000256" key="2">
    <source>
        <dbReference type="ARBA" id="ARBA00022670"/>
    </source>
</evidence>
<evidence type="ECO:0000256" key="3">
    <source>
        <dbReference type="ARBA" id="ARBA00022801"/>
    </source>
</evidence>
<keyword evidence="2 5" id="KW-0645">Protease</keyword>
<evidence type="ECO:0000256" key="4">
    <source>
        <dbReference type="ARBA" id="ARBA00022825"/>
    </source>
</evidence>
<accession>A0A327YI05</accession>
<dbReference type="EMBL" id="QLMH01000005">
    <property type="protein sequence ID" value="RAK19957.1"/>
    <property type="molecule type" value="Genomic_DNA"/>
</dbReference>
<dbReference type="GO" id="GO:0004175">
    <property type="term" value="F:endopeptidase activity"/>
    <property type="evidence" value="ECO:0007669"/>
    <property type="project" value="TreeGrafter"/>
</dbReference>
<feature type="signal peptide" evidence="6">
    <location>
        <begin position="1"/>
        <end position="18"/>
    </location>
</feature>
<evidence type="ECO:0000313" key="9">
    <source>
        <dbReference type="Proteomes" id="UP000248555"/>
    </source>
</evidence>
<dbReference type="PROSITE" id="PS50106">
    <property type="entry name" value="PDZ"/>
    <property type="match status" value="1"/>
</dbReference>
<keyword evidence="6" id="KW-0732">Signal</keyword>
<dbReference type="SUPFAM" id="SSF50156">
    <property type="entry name" value="PDZ domain-like"/>
    <property type="match status" value="1"/>
</dbReference>
<dbReference type="InterPro" id="IPR004447">
    <property type="entry name" value="Peptidase_S41A"/>
</dbReference>
<comment type="similarity">
    <text evidence="1 5">Belongs to the peptidase S41A family.</text>
</comment>
<dbReference type="Gene3D" id="1.10.101.10">
    <property type="entry name" value="PGBD-like superfamily/PGBD"/>
    <property type="match status" value="1"/>
</dbReference>
<dbReference type="CDD" id="cd07560">
    <property type="entry name" value="Peptidase_S41_CPP"/>
    <property type="match status" value="1"/>
</dbReference>
<dbReference type="GO" id="GO:0030288">
    <property type="term" value="C:outer membrane-bounded periplasmic space"/>
    <property type="evidence" value="ECO:0007669"/>
    <property type="project" value="TreeGrafter"/>
</dbReference>
<dbReference type="InterPro" id="IPR055210">
    <property type="entry name" value="CtpA/B_N"/>
</dbReference>
<dbReference type="InterPro" id="IPR029045">
    <property type="entry name" value="ClpP/crotonase-like_dom_sf"/>
</dbReference>
<dbReference type="InterPro" id="IPR036365">
    <property type="entry name" value="PGBD-like_sf"/>
</dbReference>
<dbReference type="InterPro" id="IPR036366">
    <property type="entry name" value="PGBDSf"/>
</dbReference>
<dbReference type="InterPro" id="IPR002477">
    <property type="entry name" value="Peptidoglycan-bd-like"/>
</dbReference>
<dbReference type="GO" id="GO:0007165">
    <property type="term" value="P:signal transduction"/>
    <property type="evidence" value="ECO:0007669"/>
    <property type="project" value="TreeGrafter"/>
</dbReference>
<keyword evidence="4 5" id="KW-0720">Serine protease</keyword>
<dbReference type="RefSeq" id="WP_111644993.1">
    <property type="nucleotide sequence ID" value="NZ_QLMH01000005.1"/>
</dbReference>
<comment type="caution">
    <text evidence="8">The sequence shown here is derived from an EMBL/GenBank/DDBJ whole genome shotgun (WGS) entry which is preliminary data.</text>
</comment>
<dbReference type="FunFam" id="2.30.42.10:FF:000063">
    <property type="entry name" value="Peptidase, S41 family"/>
    <property type="match status" value="1"/>
</dbReference>
<dbReference type="InterPro" id="IPR005151">
    <property type="entry name" value="Tail-specific_protease"/>
</dbReference>
<name>A0A327YI05_9BACL</name>
<sequence length="486" mass="53873">MSKKTTAILMILSMIVGAGGTYAGMQLAESQGGGNTLLVQPKEAMEKAASGSENDDLEKVEQVYELIKSRYVEKVEDKKLIEGAIQGMIETLDDPYSVYMDEETAHQFNESLDSSFEGIGAEVSMVDGKVTIVAPFKNSPAEKAGLKPNDQIIKVNGESIEGLDLYEAVLKIRGKKGTTVVLDVIRPGVKEVMKVKVVRDEIPIETVYDDIKTYEGKKIGYLEVTSFSENTAKDFKEKLEKLENQRIDGLIIDVRGNPGGYLQSVEDILKEFIPRDKPYVQIQERDGDKQRFFSNLTKKKDYPIAVLIDNGSASASEILASAMKEAGGYKLVGETTFGKGTVQQAVPMDDGSNIKLTLYKWLTPDGHWIHKKGVEPDIAVKQPEYFYANPLNVEKDLVYDMNNEKIKSAQQMLKGLGFDPGREDGYFSKETEAAVKAFQKANKLPVTGKIDKQTAGLLEAKIIEAIRDEQNDKQLKTAMKLLVEQN</sequence>
<dbReference type="GO" id="GO:0008236">
    <property type="term" value="F:serine-type peptidase activity"/>
    <property type="evidence" value="ECO:0007669"/>
    <property type="project" value="UniProtKB-KW"/>
</dbReference>
<dbReference type="Proteomes" id="UP000248555">
    <property type="component" value="Unassembled WGS sequence"/>
</dbReference>
<evidence type="ECO:0000256" key="5">
    <source>
        <dbReference type="RuleBase" id="RU004404"/>
    </source>
</evidence>
<feature type="chain" id="PRO_5039575435" evidence="6">
    <location>
        <begin position="19"/>
        <end position="486"/>
    </location>
</feature>
<dbReference type="Pfam" id="PF22694">
    <property type="entry name" value="CtpB_N-like"/>
    <property type="match status" value="1"/>
</dbReference>
<evidence type="ECO:0000259" key="7">
    <source>
        <dbReference type="PROSITE" id="PS50106"/>
    </source>
</evidence>
<reference evidence="8 9" key="1">
    <citation type="submission" date="2018-06" db="EMBL/GenBank/DDBJ databases">
        <title>Genomic Encyclopedia of Type Strains, Phase III (KMG-III): the genomes of soil and plant-associated and newly described type strains.</title>
        <authorList>
            <person name="Whitman W."/>
        </authorList>
    </citation>
    <scope>NUCLEOTIDE SEQUENCE [LARGE SCALE GENOMIC DNA]</scope>
    <source>
        <strain evidence="8 9">CGMCC 1.8979</strain>
    </source>
</reference>
<dbReference type="PANTHER" id="PTHR32060:SF29">
    <property type="entry name" value="CARBOXY-TERMINAL PROCESSING PROTEASE CTPB"/>
    <property type="match status" value="1"/>
</dbReference>
<dbReference type="InterPro" id="IPR036034">
    <property type="entry name" value="PDZ_sf"/>
</dbReference>
<dbReference type="SMART" id="SM00245">
    <property type="entry name" value="TSPc"/>
    <property type="match status" value="1"/>
</dbReference>
<dbReference type="Gene3D" id="3.90.226.10">
    <property type="entry name" value="2-enoyl-CoA Hydratase, Chain A, domain 1"/>
    <property type="match status" value="1"/>
</dbReference>
<proteinExistence type="inferred from homology"/>
<dbReference type="GO" id="GO:0006508">
    <property type="term" value="P:proteolysis"/>
    <property type="evidence" value="ECO:0007669"/>
    <property type="project" value="UniProtKB-KW"/>
</dbReference>
<keyword evidence="9" id="KW-1185">Reference proteome</keyword>
<dbReference type="Pfam" id="PF03572">
    <property type="entry name" value="Peptidase_S41"/>
    <property type="match status" value="1"/>
</dbReference>
<dbReference type="FunFam" id="3.30.750.44:FF:000001">
    <property type="entry name" value="S41 family peptidase"/>
    <property type="match status" value="1"/>
</dbReference>
<dbReference type="AlphaFoldDB" id="A0A327YI05"/>
<dbReference type="NCBIfam" id="TIGR00225">
    <property type="entry name" value="prc"/>
    <property type="match status" value="1"/>
</dbReference>
<evidence type="ECO:0000256" key="1">
    <source>
        <dbReference type="ARBA" id="ARBA00009179"/>
    </source>
</evidence>
<dbReference type="SMART" id="SM00228">
    <property type="entry name" value="PDZ"/>
    <property type="match status" value="1"/>
</dbReference>
<gene>
    <name evidence="8" type="ORF">B0I26_105139</name>
</gene>
<dbReference type="SUPFAM" id="SSF47090">
    <property type="entry name" value="PGBD-like"/>
    <property type="match status" value="1"/>
</dbReference>
<protein>
    <submittedName>
        <fullName evidence="8">Carboxyl-terminal processing protease</fullName>
    </submittedName>
</protein>